<feature type="transmembrane region" description="Helical" evidence="1">
    <location>
        <begin position="306"/>
        <end position="325"/>
    </location>
</feature>
<organism evidence="2 3">
    <name type="scientific">Amylocarpus encephaloides</name>
    <dbReference type="NCBI Taxonomy" id="45428"/>
    <lineage>
        <taxon>Eukaryota</taxon>
        <taxon>Fungi</taxon>
        <taxon>Dikarya</taxon>
        <taxon>Ascomycota</taxon>
        <taxon>Pezizomycotina</taxon>
        <taxon>Leotiomycetes</taxon>
        <taxon>Helotiales</taxon>
        <taxon>Helotiales incertae sedis</taxon>
        <taxon>Amylocarpus</taxon>
    </lineage>
</organism>
<comment type="caution">
    <text evidence="2">The sequence shown here is derived from an EMBL/GenBank/DDBJ whole genome shotgun (WGS) entry which is preliminary data.</text>
</comment>
<keyword evidence="1" id="KW-0472">Membrane</keyword>
<gene>
    <name evidence="2" type="ORF">BJ875DRAFT_445102</name>
</gene>
<dbReference type="EMBL" id="MU251680">
    <property type="protein sequence ID" value="KAG9230358.1"/>
    <property type="molecule type" value="Genomic_DNA"/>
</dbReference>
<reference evidence="2" key="1">
    <citation type="journal article" date="2021" name="IMA Fungus">
        <title>Genomic characterization of three marine fungi, including Emericellopsis atlantica sp. nov. with signatures of a generalist lifestyle and marine biomass degradation.</title>
        <authorList>
            <person name="Hagestad O.C."/>
            <person name="Hou L."/>
            <person name="Andersen J.H."/>
            <person name="Hansen E.H."/>
            <person name="Altermark B."/>
            <person name="Li C."/>
            <person name="Kuhnert E."/>
            <person name="Cox R.J."/>
            <person name="Crous P.W."/>
            <person name="Spatafora J.W."/>
            <person name="Lail K."/>
            <person name="Amirebrahimi M."/>
            <person name="Lipzen A."/>
            <person name="Pangilinan J."/>
            <person name="Andreopoulos W."/>
            <person name="Hayes R.D."/>
            <person name="Ng V."/>
            <person name="Grigoriev I.V."/>
            <person name="Jackson S.A."/>
            <person name="Sutton T.D.S."/>
            <person name="Dobson A.D.W."/>
            <person name="Rama T."/>
        </authorList>
    </citation>
    <scope>NUCLEOTIDE SEQUENCE</scope>
    <source>
        <strain evidence="2">TRa018bII</strain>
    </source>
</reference>
<dbReference type="InterPro" id="IPR002523">
    <property type="entry name" value="MgTranspt_CorA/ZnTranspt_ZntB"/>
</dbReference>
<dbReference type="Proteomes" id="UP000824998">
    <property type="component" value="Unassembled WGS sequence"/>
</dbReference>
<sequence>MFFAAHIDGSSGSNDTYKTSMMCLPSIIRTQNFCNLRYQRVLKFGPEVEGLRRLQSAGNIKRKVMMLPTFNNVHIGLAQRCCSVLKMESEKYGWTGILLLDPPINAMQRSSEQVALHSDLLQGEYEEFLKPGSFFQEQAIAPGRLSHFKDLVYYWTRKLPPSFDKSDPSLLLLSYYPLRIVAAEWTKYMELLNRTVRQYEYSSAKDPAENQRLGIIGDDLRSMLVWTRRCTQCLRKLRYAVLFIQLRSLGTVNNDYNLLGDDYKHLAGMVEAYRGSLDTKMQVVTSMVQIIDSQRSQKQARNITRLTNLALLLILMSFTTGLLGMNDHISTQALVLFFGLAVSACVAVFVVARVPRMKTSQLAEKDGRWRSGEWFEN</sequence>
<dbReference type="GO" id="GO:0046873">
    <property type="term" value="F:metal ion transmembrane transporter activity"/>
    <property type="evidence" value="ECO:0007669"/>
    <property type="project" value="InterPro"/>
</dbReference>
<dbReference type="GO" id="GO:0016020">
    <property type="term" value="C:membrane"/>
    <property type="evidence" value="ECO:0007669"/>
    <property type="project" value="InterPro"/>
</dbReference>
<feature type="transmembrane region" description="Helical" evidence="1">
    <location>
        <begin position="331"/>
        <end position="352"/>
    </location>
</feature>
<name>A0A9P7YC93_9HELO</name>
<proteinExistence type="predicted"/>
<dbReference type="OrthoDB" id="5428055at2759"/>
<protein>
    <submittedName>
        <fullName evidence="2">Uncharacterized protein</fullName>
    </submittedName>
</protein>
<evidence type="ECO:0000313" key="2">
    <source>
        <dbReference type="EMBL" id="KAG9230358.1"/>
    </source>
</evidence>
<keyword evidence="3" id="KW-1185">Reference proteome</keyword>
<keyword evidence="1" id="KW-0812">Transmembrane</keyword>
<keyword evidence="1" id="KW-1133">Transmembrane helix</keyword>
<dbReference type="AlphaFoldDB" id="A0A9P7YC93"/>
<evidence type="ECO:0000256" key="1">
    <source>
        <dbReference type="SAM" id="Phobius"/>
    </source>
</evidence>
<dbReference type="Pfam" id="PF01544">
    <property type="entry name" value="CorA"/>
    <property type="match status" value="1"/>
</dbReference>
<accession>A0A9P7YC93</accession>
<evidence type="ECO:0000313" key="3">
    <source>
        <dbReference type="Proteomes" id="UP000824998"/>
    </source>
</evidence>